<dbReference type="AlphaFoldDB" id="X1LXB7"/>
<evidence type="ECO:0000313" key="1">
    <source>
        <dbReference type="EMBL" id="GAI10441.1"/>
    </source>
</evidence>
<sequence>NLTTTYRLKQIEGTGPITQREHKDNLKQVLGNEKDISEDNPLPVKEQTPTTIYNNQITLEATAIPLSTESVPIKSVSIENAPANDVVYVGNAGVDATNGRRLWGGATIDKNIDNLNKVYVLGTVGQVISYEAVN</sequence>
<reference evidence="1" key="1">
    <citation type="journal article" date="2014" name="Front. Microbiol.">
        <title>High frequency of phylogenetically diverse reductive dehalogenase-homologous genes in deep subseafloor sedimentary metagenomes.</title>
        <authorList>
            <person name="Kawai M."/>
            <person name="Futagami T."/>
            <person name="Toyoda A."/>
            <person name="Takaki Y."/>
            <person name="Nishi S."/>
            <person name="Hori S."/>
            <person name="Arai W."/>
            <person name="Tsubouchi T."/>
            <person name="Morono Y."/>
            <person name="Uchiyama I."/>
            <person name="Ito T."/>
            <person name="Fujiyama A."/>
            <person name="Inagaki F."/>
            <person name="Takami H."/>
        </authorList>
    </citation>
    <scope>NUCLEOTIDE SEQUENCE</scope>
    <source>
        <strain evidence="1">Expedition CK06-06</strain>
    </source>
</reference>
<proteinExistence type="predicted"/>
<dbReference type="EMBL" id="BARV01005044">
    <property type="protein sequence ID" value="GAI10441.1"/>
    <property type="molecule type" value="Genomic_DNA"/>
</dbReference>
<comment type="caution">
    <text evidence="1">The sequence shown here is derived from an EMBL/GenBank/DDBJ whole genome shotgun (WGS) entry which is preliminary data.</text>
</comment>
<gene>
    <name evidence="1" type="ORF">S06H3_10740</name>
</gene>
<name>X1LXB7_9ZZZZ</name>
<feature type="non-terminal residue" evidence="1">
    <location>
        <position position="1"/>
    </location>
</feature>
<protein>
    <submittedName>
        <fullName evidence="1">Uncharacterized protein</fullName>
    </submittedName>
</protein>
<organism evidence="1">
    <name type="scientific">marine sediment metagenome</name>
    <dbReference type="NCBI Taxonomy" id="412755"/>
    <lineage>
        <taxon>unclassified sequences</taxon>
        <taxon>metagenomes</taxon>
        <taxon>ecological metagenomes</taxon>
    </lineage>
</organism>
<accession>X1LXB7</accession>